<dbReference type="Gene3D" id="3.20.20.120">
    <property type="entry name" value="Enolase-like C-terminal domain"/>
    <property type="match status" value="1"/>
</dbReference>
<dbReference type="InterPro" id="IPR034593">
    <property type="entry name" value="DgoD-like"/>
</dbReference>
<dbReference type="PANTHER" id="PTHR48080:SF2">
    <property type="entry name" value="D-GALACTONATE DEHYDRATASE"/>
    <property type="match status" value="1"/>
</dbReference>
<evidence type="ECO:0000313" key="2">
    <source>
        <dbReference type="EMBL" id="GAI96955.1"/>
    </source>
</evidence>
<gene>
    <name evidence="2" type="ORF">S12H4_33248</name>
</gene>
<dbReference type="InterPro" id="IPR036849">
    <property type="entry name" value="Enolase-like_C_sf"/>
</dbReference>
<dbReference type="SUPFAM" id="SSF51604">
    <property type="entry name" value="Enolase C-terminal domain-like"/>
    <property type="match status" value="1"/>
</dbReference>
<dbReference type="AlphaFoldDB" id="X1UAT8"/>
<dbReference type="CDD" id="cd03316">
    <property type="entry name" value="MR_like"/>
    <property type="match status" value="1"/>
</dbReference>
<sequence>MLEEFNPFWYEEPVPADNIEALAEVRNAINIPVVTGETLYTKAAFRQVFEKRAADIINPDVCNCGGILELKEIAAMAEPYYIAVSPHNFNSTTIGLAATLNVSACIPNFLITEYFYNFKPRGDEISINPFRVEGGYIKIPQGPGLGLELDEKIMAEYPYRKTAQRHIRQYYEEI</sequence>
<comment type="caution">
    <text evidence="2">The sequence shown here is derived from an EMBL/GenBank/DDBJ whole genome shotgun (WGS) entry which is preliminary data.</text>
</comment>
<organism evidence="2">
    <name type="scientific">marine sediment metagenome</name>
    <dbReference type="NCBI Taxonomy" id="412755"/>
    <lineage>
        <taxon>unclassified sequences</taxon>
        <taxon>metagenomes</taxon>
        <taxon>ecological metagenomes</taxon>
    </lineage>
</organism>
<dbReference type="Pfam" id="PF13378">
    <property type="entry name" value="MR_MLE_C"/>
    <property type="match status" value="1"/>
</dbReference>
<reference evidence="2" key="1">
    <citation type="journal article" date="2014" name="Front. Microbiol.">
        <title>High frequency of phylogenetically diverse reductive dehalogenase-homologous genes in deep subseafloor sedimentary metagenomes.</title>
        <authorList>
            <person name="Kawai M."/>
            <person name="Futagami T."/>
            <person name="Toyoda A."/>
            <person name="Takaki Y."/>
            <person name="Nishi S."/>
            <person name="Hori S."/>
            <person name="Arai W."/>
            <person name="Tsubouchi T."/>
            <person name="Morono Y."/>
            <person name="Uchiyama I."/>
            <person name="Ito T."/>
            <person name="Fujiyama A."/>
            <person name="Inagaki F."/>
            <person name="Takami H."/>
        </authorList>
    </citation>
    <scope>NUCLEOTIDE SEQUENCE</scope>
    <source>
        <strain evidence="2">Expedition CK06-06</strain>
    </source>
</reference>
<dbReference type="EMBL" id="BARW01019581">
    <property type="protein sequence ID" value="GAI96955.1"/>
    <property type="molecule type" value="Genomic_DNA"/>
</dbReference>
<proteinExistence type="predicted"/>
<feature type="domain" description="Enolase C-terminal" evidence="1">
    <location>
        <begin position="1"/>
        <end position="152"/>
    </location>
</feature>
<evidence type="ECO:0000259" key="1">
    <source>
        <dbReference type="Pfam" id="PF13378"/>
    </source>
</evidence>
<dbReference type="PANTHER" id="PTHR48080">
    <property type="entry name" value="D-GALACTONATE DEHYDRATASE-RELATED"/>
    <property type="match status" value="1"/>
</dbReference>
<dbReference type="InterPro" id="IPR029065">
    <property type="entry name" value="Enolase_C-like"/>
</dbReference>
<protein>
    <recommendedName>
        <fullName evidence="1">Enolase C-terminal domain-containing protein</fullName>
    </recommendedName>
</protein>
<accession>X1UAT8</accession>
<name>X1UAT8_9ZZZZ</name>